<gene>
    <name evidence="7" type="ORF">SAMN06295937_100241</name>
</gene>
<dbReference type="InterPro" id="IPR001544">
    <property type="entry name" value="Aminotrans_IV"/>
</dbReference>
<dbReference type="InterPro" id="IPR018300">
    <property type="entry name" value="Aminotrans_IV_CS"/>
</dbReference>
<comment type="cofactor">
    <cofactor evidence="1 5">
        <name>pyridoxal 5'-phosphate</name>
        <dbReference type="ChEBI" id="CHEBI:597326"/>
    </cofactor>
</comment>
<dbReference type="GO" id="GO:0046820">
    <property type="term" value="F:4-amino-4-deoxychorismate synthase activity"/>
    <property type="evidence" value="ECO:0007669"/>
    <property type="project" value="TreeGrafter"/>
</dbReference>
<dbReference type="PANTHER" id="PTHR11236:SF50">
    <property type="entry name" value="AMINODEOXYCHORISMATE SYNTHASE COMPONENT 1"/>
    <property type="match status" value="1"/>
</dbReference>
<keyword evidence="7" id="KW-0456">Lyase</keyword>
<comment type="similarity">
    <text evidence="2">Belongs to the class-IV pyridoxal-phosphate-dependent aminotransferase family.</text>
</comment>
<dbReference type="InterPro" id="IPR036038">
    <property type="entry name" value="Aminotransferase-like"/>
</dbReference>
<dbReference type="Proteomes" id="UP000190044">
    <property type="component" value="Unassembled WGS sequence"/>
</dbReference>
<reference evidence="8" key="1">
    <citation type="submission" date="2017-02" db="EMBL/GenBank/DDBJ databases">
        <authorList>
            <person name="Varghese N."/>
            <person name="Submissions S."/>
        </authorList>
    </citation>
    <scope>NUCLEOTIDE SEQUENCE [LARGE SCALE GENOMIC DNA]</scope>
    <source>
        <strain evidence="8">R11H</strain>
    </source>
</reference>
<evidence type="ECO:0000313" key="7">
    <source>
        <dbReference type="EMBL" id="SKB28315.1"/>
    </source>
</evidence>
<evidence type="ECO:0000256" key="2">
    <source>
        <dbReference type="ARBA" id="ARBA00009320"/>
    </source>
</evidence>
<dbReference type="InterPro" id="IPR015890">
    <property type="entry name" value="Chorismate_C"/>
</dbReference>
<keyword evidence="8" id="KW-1185">Reference proteome</keyword>
<dbReference type="GO" id="GO:0009396">
    <property type="term" value="P:folic acid-containing compound biosynthetic process"/>
    <property type="evidence" value="ECO:0007669"/>
    <property type="project" value="InterPro"/>
</dbReference>
<accession>A0A1T5A0D6</accession>
<dbReference type="Pfam" id="PF00425">
    <property type="entry name" value="Chorismate_bind"/>
    <property type="match status" value="1"/>
</dbReference>
<organism evidence="7 8">
    <name type="scientific">Sphingopyxis flava</name>
    <dbReference type="NCBI Taxonomy" id="1507287"/>
    <lineage>
        <taxon>Bacteria</taxon>
        <taxon>Pseudomonadati</taxon>
        <taxon>Pseudomonadota</taxon>
        <taxon>Alphaproteobacteria</taxon>
        <taxon>Sphingomonadales</taxon>
        <taxon>Sphingomonadaceae</taxon>
        <taxon>Sphingopyxis</taxon>
    </lineage>
</organism>
<dbReference type="GO" id="GO:0016829">
    <property type="term" value="F:lyase activity"/>
    <property type="evidence" value="ECO:0007669"/>
    <property type="project" value="UniProtKB-KW"/>
</dbReference>
<protein>
    <recommendedName>
        <fullName evidence="3">Probable branched-chain-amino-acid aminotransferase</fullName>
    </recommendedName>
</protein>
<evidence type="ECO:0000259" key="6">
    <source>
        <dbReference type="Pfam" id="PF00425"/>
    </source>
</evidence>
<evidence type="ECO:0000313" key="8">
    <source>
        <dbReference type="Proteomes" id="UP000190044"/>
    </source>
</evidence>
<sequence>MTDNAAIPVPGPESPPFVLLDDARDESAVPARLYRDPIEILTARHAGEVPALLDALEAALARGLNAAGYLSYEGGKGLAPAWRGGCGGNVAGAPLAWFGLFDRVHRIAPGEIPALLPDPAGSWIGRPVPRVTQAVYEAAVEAVLDYIRAGDIYQANLTFRANVPFAGNPLAAYARLRRTARAGYGGFIWTGAQAVASLSPELFFALRNGAVMARPMKGTAARLADRTADARAAQTLAADPKQRAENLMIVDLIRNDLSRVAVPGSIKVPELFRVESFPTIHQLVSDVTARLPEAAGAVDVLRAAFPCGSITGAPKVRAMEIIDELEAEPRGLYTGSIGFIDARGDAAFNVAIRTLVFPAADDLRDTLACATLGLGSAVVADSQAAEEWRECLAKGEFVGAAGESFDLMETMQFDPVEGVQRLEGHLARMKASAETLGFRFDRHGARNSLQSATFRLRTAARVRMRLAASGALAVEVSPLPRLAELPVPVAVQPAPLASGDFRLVHKTSLRAPYDEARAASGAPEVVFVDEPGFVTEGSWSNIFVERDGVLLTPPLSLGLLPGVLRAELIDKGRAVESHLRIADLSDGFFIGNSLRGLVPARLADAAQVPIG</sequence>
<dbReference type="PANTHER" id="PTHR11236">
    <property type="entry name" value="AMINOBENZOATE/ANTHRANILATE SYNTHASE"/>
    <property type="match status" value="1"/>
</dbReference>
<dbReference type="PRINTS" id="PR00095">
    <property type="entry name" value="ANTSNTHASEI"/>
</dbReference>
<feature type="domain" description="Chorismate-utilising enzyme C-terminal" evidence="6">
    <location>
        <begin position="133"/>
        <end position="394"/>
    </location>
</feature>
<dbReference type="InterPro" id="IPR019999">
    <property type="entry name" value="Anth_synth_I-like"/>
</dbReference>
<evidence type="ECO:0000256" key="5">
    <source>
        <dbReference type="RuleBase" id="RU004516"/>
    </source>
</evidence>
<dbReference type="EMBL" id="FUYP01000002">
    <property type="protein sequence ID" value="SKB28315.1"/>
    <property type="molecule type" value="Genomic_DNA"/>
</dbReference>
<dbReference type="Pfam" id="PF01063">
    <property type="entry name" value="Aminotran_4"/>
    <property type="match status" value="1"/>
</dbReference>
<name>A0A1T5A0D6_9SPHN</name>
<dbReference type="GO" id="GO:0000162">
    <property type="term" value="P:L-tryptophan biosynthetic process"/>
    <property type="evidence" value="ECO:0007669"/>
    <property type="project" value="TreeGrafter"/>
</dbReference>
<dbReference type="Gene3D" id="3.60.120.10">
    <property type="entry name" value="Anthranilate synthase"/>
    <property type="match status" value="1"/>
</dbReference>
<dbReference type="RefSeq" id="WP_176141483.1">
    <property type="nucleotide sequence ID" value="NZ_FUYP01000002.1"/>
</dbReference>
<dbReference type="NCBIfam" id="TIGR00553">
    <property type="entry name" value="pabB"/>
    <property type="match status" value="1"/>
</dbReference>
<dbReference type="Gene3D" id="3.20.10.10">
    <property type="entry name" value="D-amino Acid Aminotransferase, subunit A, domain 2"/>
    <property type="match status" value="1"/>
</dbReference>
<dbReference type="SUPFAM" id="SSF56322">
    <property type="entry name" value="ADC synthase"/>
    <property type="match status" value="1"/>
</dbReference>
<keyword evidence="4 5" id="KW-0663">Pyridoxal phosphate</keyword>
<evidence type="ECO:0000256" key="4">
    <source>
        <dbReference type="ARBA" id="ARBA00022898"/>
    </source>
</evidence>
<dbReference type="InterPro" id="IPR043132">
    <property type="entry name" value="BCAT-like_C"/>
</dbReference>
<dbReference type="InterPro" id="IPR005801">
    <property type="entry name" value="ADC_synthase"/>
</dbReference>
<dbReference type="InterPro" id="IPR043131">
    <property type="entry name" value="BCAT-like_N"/>
</dbReference>
<evidence type="ECO:0000256" key="3">
    <source>
        <dbReference type="ARBA" id="ARBA00014472"/>
    </source>
</evidence>
<dbReference type="InterPro" id="IPR005802">
    <property type="entry name" value="ADC_synth_comp_1"/>
</dbReference>
<dbReference type="Gene3D" id="3.30.470.10">
    <property type="match status" value="1"/>
</dbReference>
<proteinExistence type="inferred from homology"/>
<dbReference type="SUPFAM" id="SSF56752">
    <property type="entry name" value="D-aminoacid aminotransferase-like PLP-dependent enzymes"/>
    <property type="match status" value="1"/>
</dbReference>
<dbReference type="AlphaFoldDB" id="A0A1T5A0D6"/>
<evidence type="ECO:0000256" key="1">
    <source>
        <dbReference type="ARBA" id="ARBA00001933"/>
    </source>
</evidence>
<dbReference type="PROSITE" id="PS00770">
    <property type="entry name" value="AA_TRANSFER_CLASS_4"/>
    <property type="match status" value="1"/>
</dbReference>